<feature type="transmembrane region" description="Helical" evidence="2">
    <location>
        <begin position="139"/>
        <end position="155"/>
    </location>
</feature>
<feature type="transmembrane region" description="Helical" evidence="2">
    <location>
        <begin position="161"/>
        <end position="179"/>
    </location>
</feature>
<dbReference type="NCBIfam" id="NF045516">
    <property type="entry name" value="GlpR"/>
    <property type="match status" value="1"/>
</dbReference>
<feature type="compositionally biased region" description="Basic and acidic residues" evidence="1">
    <location>
        <begin position="59"/>
        <end position="84"/>
    </location>
</feature>
<comment type="caution">
    <text evidence="3">The sequence shown here is derived from an EMBL/GenBank/DDBJ whole genome shotgun (WGS) entry which is preliminary data.</text>
</comment>
<dbReference type="Proteomes" id="UP001331936">
    <property type="component" value="Unassembled WGS sequence"/>
</dbReference>
<sequence>MPNSLLWIGLVAVWLFVLVPMLVTKRPRIRQTTDAALATRVLHRGDDDPITPRGPAAGHRSDPNWRPSRDRPHRHPAEDRMKTQIDDRLDPALDTELDEYPAERAPVREFVPERRGRGGFDPHADAVARAARYEFRQRTVLGLLIAAIMTAALALIVSSALWALCAAVCTALLGYLFYLRRQVNLEQEIRRRRMARLHRSRLGVESHSDDELSLVPARLRRPGAVVLEIDDEDPEFDHLDGFHDEGADYAEPEYVDESDEYVVPRAAGQ</sequence>
<gene>
    <name evidence="3" type="ORF">Q8814_05575</name>
</gene>
<dbReference type="EMBL" id="JAUZMZ010000019">
    <property type="protein sequence ID" value="MEE2031588.1"/>
    <property type="molecule type" value="Genomic_DNA"/>
</dbReference>
<feature type="transmembrane region" description="Helical" evidence="2">
    <location>
        <begin position="6"/>
        <end position="23"/>
    </location>
</feature>
<keyword evidence="2" id="KW-0472">Membrane</keyword>
<evidence type="ECO:0000313" key="4">
    <source>
        <dbReference type="Proteomes" id="UP001331936"/>
    </source>
</evidence>
<reference evidence="3 4" key="1">
    <citation type="submission" date="2023-08" db="EMBL/GenBank/DDBJ databases">
        <authorList>
            <person name="Girao M."/>
            <person name="Carvalho M.F."/>
        </authorList>
    </citation>
    <scope>NUCLEOTIDE SEQUENCE [LARGE SCALE GENOMIC DNA]</scope>
    <source>
        <strain evidence="3 4">CC-R104</strain>
    </source>
</reference>
<keyword evidence="2" id="KW-1133">Transmembrane helix</keyword>
<evidence type="ECO:0000313" key="3">
    <source>
        <dbReference type="EMBL" id="MEE2031588.1"/>
    </source>
</evidence>
<evidence type="ECO:0000256" key="2">
    <source>
        <dbReference type="SAM" id="Phobius"/>
    </source>
</evidence>
<feature type="region of interest" description="Disordered" evidence="1">
    <location>
        <begin position="43"/>
        <end position="84"/>
    </location>
</feature>
<proteinExistence type="predicted"/>
<evidence type="ECO:0000256" key="1">
    <source>
        <dbReference type="SAM" id="MobiDB-lite"/>
    </source>
</evidence>
<keyword evidence="2" id="KW-0812">Transmembrane</keyword>
<accession>A0ABU7JNH5</accession>
<name>A0ABU7JNH5_9NOCA</name>
<organism evidence="3 4">
    <name type="scientific">Rhodococcus chondri</name>
    <dbReference type="NCBI Taxonomy" id="3065941"/>
    <lineage>
        <taxon>Bacteria</taxon>
        <taxon>Bacillati</taxon>
        <taxon>Actinomycetota</taxon>
        <taxon>Actinomycetes</taxon>
        <taxon>Mycobacteriales</taxon>
        <taxon>Nocardiaceae</taxon>
        <taxon>Rhodococcus</taxon>
    </lineage>
</organism>
<evidence type="ECO:0008006" key="5">
    <source>
        <dbReference type="Google" id="ProtNLM"/>
    </source>
</evidence>
<dbReference type="InterPro" id="IPR053779">
    <property type="entry name" value="GlpR"/>
</dbReference>
<dbReference type="RefSeq" id="WP_330151025.1">
    <property type="nucleotide sequence ID" value="NZ_JAUZMZ010000019.1"/>
</dbReference>
<keyword evidence="4" id="KW-1185">Reference proteome</keyword>
<protein>
    <recommendedName>
        <fullName evidence="5">Transmembrane protein</fullName>
    </recommendedName>
</protein>